<dbReference type="EMBL" id="JAUEDK010000026">
    <property type="protein sequence ID" value="MDN0076142.1"/>
    <property type="molecule type" value="Genomic_DNA"/>
</dbReference>
<reference evidence="5" key="1">
    <citation type="submission" date="2023-06" db="EMBL/GenBank/DDBJ databases">
        <authorList>
            <person name="Zhang S."/>
        </authorList>
    </citation>
    <scope>NUCLEOTIDE SEQUENCE</scope>
    <source>
        <strain evidence="5">SG2303</strain>
    </source>
</reference>
<comment type="similarity">
    <text evidence="2">Belongs to the band 7/mec-2 family.</text>
</comment>
<evidence type="ECO:0000259" key="4">
    <source>
        <dbReference type="SMART" id="SM00244"/>
    </source>
</evidence>
<organism evidence="5 6">
    <name type="scientific">Crenobacter oryzisoli</name>
    <dbReference type="NCBI Taxonomy" id="3056844"/>
    <lineage>
        <taxon>Bacteria</taxon>
        <taxon>Pseudomonadati</taxon>
        <taxon>Pseudomonadota</taxon>
        <taxon>Betaproteobacteria</taxon>
        <taxon>Neisseriales</taxon>
        <taxon>Neisseriaceae</taxon>
        <taxon>Crenobacter</taxon>
    </lineage>
</organism>
<dbReference type="PRINTS" id="PR00721">
    <property type="entry name" value="STOMATIN"/>
</dbReference>
<dbReference type="PANTHER" id="PTHR10264:SF19">
    <property type="entry name" value="AT06885P-RELATED"/>
    <property type="match status" value="1"/>
</dbReference>
<dbReference type="SMART" id="SM00244">
    <property type="entry name" value="PHB"/>
    <property type="match status" value="1"/>
</dbReference>
<dbReference type="Pfam" id="PF01145">
    <property type="entry name" value="Band_7"/>
    <property type="match status" value="1"/>
</dbReference>
<comment type="subcellular location">
    <subcellularLocation>
        <location evidence="1">Membrane</location>
        <topology evidence="1">Single-pass membrane protein</topology>
    </subcellularLocation>
</comment>
<dbReference type="Gene3D" id="3.30.479.30">
    <property type="entry name" value="Band 7 domain"/>
    <property type="match status" value="1"/>
</dbReference>
<evidence type="ECO:0000256" key="3">
    <source>
        <dbReference type="SAM" id="Phobius"/>
    </source>
</evidence>
<accession>A0ABT7XQS7</accession>
<evidence type="ECO:0000313" key="5">
    <source>
        <dbReference type="EMBL" id="MDN0076142.1"/>
    </source>
</evidence>
<dbReference type="InterPro" id="IPR001972">
    <property type="entry name" value="Stomatin_HflK_fam"/>
</dbReference>
<dbReference type="Gene3D" id="6.10.250.2090">
    <property type="match status" value="1"/>
</dbReference>
<proteinExistence type="inferred from homology"/>
<dbReference type="PANTHER" id="PTHR10264">
    <property type="entry name" value="BAND 7 PROTEIN-RELATED"/>
    <property type="match status" value="1"/>
</dbReference>
<dbReference type="RefSeq" id="WP_289830795.1">
    <property type="nucleotide sequence ID" value="NZ_JAUEDK010000026.1"/>
</dbReference>
<keyword evidence="6" id="KW-1185">Reference proteome</keyword>
<dbReference type="InterPro" id="IPR043202">
    <property type="entry name" value="Band-7_stomatin-like"/>
</dbReference>
<evidence type="ECO:0000256" key="2">
    <source>
        <dbReference type="ARBA" id="ARBA00008164"/>
    </source>
</evidence>
<gene>
    <name evidence="5" type="ORF">QU481_14725</name>
</gene>
<evidence type="ECO:0000313" key="6">
    <source>
        <dbReference type="Proteomes" id="UP001168540"/>
    </source>
</evidence>
<feature type="domain" description="Band 7" evidence="4">
    <location>
        <begin position="40"/>
        <end position="198"/>
    </location>
</feature>
<feature type="transmembrane region" description="Helical" evidence="3">
    <location>
        <begin position="6"/>
        <end position="39"/>
    </location>
</feature>
<keyword evidence="3" id="KW-0812">Transmembrane</keyword>
<dbReference type="InterPro" id="IPR036013">
    <property type="entry name" value="Band_7/SPFH_dom_sf"/>
</dbReference>
<name>A0ABT7XQS7_9NEIS</name>
<protein>
    <submittedName>
        <fullName evidence="5">Slipin family protein</fullName>
    </submittedName>
</protein>
<dbReference type="InterPro" id="IPR001107">
    <property type="entry name" value="Band_7"/>
</dbReference>
<comment type="caution">
    <text evidence="5">The sequence shown here is derived from an EMBL/GenBank/DDBJ whole genome shotgun (WGS) entry which is preliminary data.</text>
</comment>
<evidence type="ECO:0000256" key="1">
    <source>
        <dbReference type="ARBA" id="ARBA00004167"/>
    </source>
</evidence>
<keyword evidence="3" id="KW-0472">Membrane</keyword>
<dbReference type="CDD" id="cd13775">
    <property type="entry name" value="SPFH_eoslipins_u3"/>
    <property type="match status" value="1"/>
</dbReference>
<sequence>MNPITFFIVFIFLAVGALLGAMGYLVLGGALWVVGAVIAQSLKMANTWQKFVVLRAGKLQGVKGPGLFMIIPVVDSVVAVIDERIQTTAFNAEQALTRDTVPVNVDAIIFWHVHDAQKAALAITNYRQAIDRVAQTSLREMIGSSMLAALLSDRHAADLQLCEEIGQKTIEWGVTVSSVEVRDVAIPVALQDAMSRQAQAEREKQARIILGTAEAEIAGKFVEAAKIYVSQPGALQLRAMNIIYETTKERGTTILIPSSMVDSMNPGSAIALSLASQAGTTRSVNQESDQPVKSLAIAPELAMLP</sequence>
<dbReference type="Proteomes" id="UP001168540">
    <property type="component" value="Unassembled WGS sequence"/>
</dbReference>
<dbReference type="SUPFAM" id="SSF117892">
    <property type="entry name" value="Band 7/SPFH domain"/>
    <property type="match status" value="1"/>
</dbReference>
<keyword evidence="3" id="KW-1133">Transmembrane helix</keyword>